<organism evidence="2 3">
    <name type="scientific">Hibiscus sabdariffa</name>
    <name type="common">roselle</name>
    <dbReference type="NCBI Taxonomy" id="183260"/>
    <lineage>
        <taxon>Eukaryota</taxon>
        <taxon>Viridiplantae</taxon>
        <taxon>Streptophyta</taxon>
        <taxon>Embryophyta</taxon>
        <taxon>Tracheophyta</taxon>
        <taxon>Spermatophyta</taxon>
        <taxon>Magnoliopsida</taxon>
        <taxon>eudicotyledons</taxon>
        <taxon>Gunneridae</taxon>
        <taxon>Pentapetalae</taxon>
        <taxon>rosids</taxon>
        <taxon>malvids</taxon>
        <taxon>Malvales</taxon>
        <taxon>Malvaceae</taxon>
        <taxon>Malvoideae</taxon>
        <taxon>Hibiscus</taxon>
    </lineage>
</organism>
<name>A0ABR2FQC6_9ROSI</name>
<evidence type="ECO:0000313" key="3">
    <source>
        <dbReference type="Proteomes" id="UP001472677"/>
    </source>
</evidence>
<dbReference type="InterPro" id="IPR002156">
    <property type="entry name" value="RNaseH_domain"/>
</dbReference>
<comment type="caution">
    <text evidence="2">The sequence shown here is derived from an EMBL/GenBank/DDBJ whole genome shotgun (WGS) entry which is preliminary data.</text>
</comment>
<reference evidence="2 3" key="1">
    <citation type="journal article" date="2024" name="G3 (Bethesda)">
        <title>Genome assembly of Hibiscus sabdariffa L. provides insights into metabolisms of medicinal natural products.</title>
        <authorList>
            <person name="Kim T."/>
        </authorList>
    </citation>
    <scope>NUCLEOTIDE SEQUENCE [LARGE SCALE GENOMIC DNA]</scope>
    <source>
        <strain evidence="2">TK-2024</strain>
        <tissue evidence="2">Old leaves</tissue>
    </source>
</reference>
<gene>
    <name evidence="2" type="ORF">V6N12_068455</name>
</gene>
<proteinExistence type="predicted"/>
<feature type="domain" description="RNase H type-1" evidence="1">
    <location>
        <begin position="3"/>
        <end position="64"/>
    </location>
</feature>
<accession>A0ABR2FQC6</accession>
<evidence type="ECO:0000313" key="2">
    <source>
        <dbReference type="EMBL" id="KAK8584208.1"/>
    </source>
</evidence>
<dbReference type="EMBL" id="JBBPBM010000005">
    <property type="protein sequence ID" value="KAK8584208.1"/>
    <property type="molecule type" value="Genomic_DNA"/>
</dbReference>
<keyword evidence="3" id="KW-1185">Reference proteome</keyword>
<protein>
    <recommendedName>
        <fullName evidence="1">RNase H type-1 domain-containing protein</fullName>
    </recommendedName>
</protein>
<sequence length="110" mass="12282">MGCIHVILESDSLTIISKLRSVVDDLSVLQTYISDAKTLSRVFVSCRFAFTPRSENGVTYCLARLKMVWSSNRYRLKKSISPSFFFGSSGQSLLGSPVYTLCSVFNILLI</sequence>
<evidence type="ECO:0000259" key="1">
    <source>
        <dbReference type="Pfam" id="PF13456"/>
    </source>
</evidence>
<dbReference type="Pfam" id="PF13456">
    <property type="entry name" value="RVT_3"/>
    <property type="match status" value="1"/>
</dbReference>
<dbReference type="Proteomes" id="UP001472677">
    <property type="component" value="Unassembled WGS sequence"/>
</dbReference>